<dbReference type="AlphaFoldDB" id="H2Y9X3"/>
<dbReference type="GeneTree" id="ENSGT00940000157524"/>
<keyword evidence="15" id="KW-1185">Reference proteome</keyword>
<dbReference type="GO" id="GO:0005960">
    <property type="term" value="C:glycine cleavage complex"/>
    <property type="evidence" value="ECO:0007669"/>
    <property type="project" value="InterPro"/>
</dbReference>
<comment type="similarity">
    <text evidence="3 11">Belongs to the GcvT family.</text>
</comment>
<dbReference type="Pfam" id="PF01571">
    <property type="entry name" value="GCV_T"/>
    <property type="match status" value="1"/>
</dbReference>
<dbReference type="FunFam" id="3.30.1360.120:FF:000014">
    <property type="entry name" value="Aminomethyltransferase"/>
    <property type="match status" value="1"/>
</dbReference>
<dbReference type="Gene3D" id="2.40.30.110">
    <property type="entry name" value="Aminomethyltransferase beta-barrel domains"/>
    <property type="match status" value="1"/>
</dbReference>
<keyword evidence="7 11" id="KW-0809">Transit peptide</keyword>
<comment type="subunit">
    <text evidence="4 11">The glycine cleavage system is composed of four proteins: P, T, L and H.</text>
</comment>
<dbReference type="PIRSF" id="PIRSF006487">
    <property type="entry name" value="GcvT"/>
    <property type="match status" value="1"/>
</dbReference>
<evidence type="ECO:0000256" key="2">
    <source>
        <dbReference type="ARBA" id="ARBA00004173"/>
    </source>
</evidence>
<evidence type="ECO:0000259" key="13">
    <source>
        <dbReference type="Pfam" id="PF08669"/>
    </source>
</evidence>
<dbReference type="InterPro" id="IPR006223">
    <property type="entry name" value="GcvT"/>
</dbReference>
<dbReference type="FunCoup" id="H2Y9X3">
    <property type="interactions" value="7"/>
</dbReference>
<dbReference type="FunFam" id="3.30.70.1400:FF:000001">
    <property type="entry name" value="Aminomethyltransferase"/>
    <property type="match status" value="1"/>
</dbReference>
<evidence type="ECO:0000256" key="10">
    <source>
        <dbReference type="PIRSR" id="PIRSR006487-1"/>
    </source>
</evidence>
<sequence length="408" mass="44767">QAEKMLKIVLQSKNPVFRCVLSSNKRLLSTSSHLCKEETKQSVLHDFHLKNKACMVPYAGWTMPIKYKSLGIIDSHHHTRNKASLFDVSHMLQTKVHGDDKVAFVESLTVCDVKGLPGNAGSLTVFTNNDGGIMDDAIVNQTQQDYLYVVSNAGCADKIKAHLKESLEEFKSKGGNVEIEHLDFGLLALQGPKMATLLQKGTKMDLSKLYFMQNVETDLFGIDCRITRCGYTGEDGVEISVGREDAVELAERICEHKDVELAGLGARDSLRLEAGLCLYGNDIGEDTTPVEAGLTWCVAKPRRKEKNFPGADRILGQIKSKPSKRRCGLIVDTAIARPGAIVKDKNGVEVGKVTSGCPSPTLGMNIAMAYLPLPLCKVSTEVDVVVRKKVLNAKVVKMPFVPANYYLK</sequence>
<comment type="function">
    <text evidence="1 11">The glycine cleavage system catalyzes the degradation of glycine.</text>
</comment>
<evidence type="ECO:0000256" key="1">
    <source>
        <dbReference type="ARBA" id="ARBA00003631"/>
    </source>
</evidence>
<dbReference type="GO" id="GO:0008483">
    <property type="term" value="F:transaminase activity"/>
    <property type="evidence" value="ECO:0007669"/>
    <property type="project" value="UniProtKB-KW"/>
</dbReference>
<dbReference type="InterPro" id="IPR013977">
    <property type="entry name" value="GcvT_C"/>
</dbReference>
<dbReference type="eggNOG" id="KOG2770">
    <property type="taxonomic scope" value="Eukaryota"/>
</dbReference>
<dbReference type="HOGENOM" id="CLU_007884_10_0_1"/>
<feature type="domain" description="Aminomethyltransferase C-terminal" evidence="13">
    <location>
        <begin position="324"/>
        <end position="401"/>
    </location>
</feature>
<proteinExistence type="inferred from homology"/>
<dbReference type="GO" id="GO:0005739">
    <property type="term" value="C:mitochondrion"/>
    <property type="evidence" value="ECO:0007669"/>
    <property type="project" value="UniProtKB-SubCell"/>
</dbReference>
<organism evidence="14 15">
    <name type="scientific">Ciona savignyi</name>
    <name type="common">Pacific transparent sea squirt</name>
    <dbReference type="NCBI Taxonomy" id="51511"/>
    <lineage>
        <taxon>Eukaryota</taxon>
        <taxon>Metazoa</taxon>
        <taxon>Chordata</taxon>
        <taxon>Tunicata</taxon>
        <taxon>Ascidiacea</taxon>
        <taxon>Phlebobranchia</taxon>
        <taxon>Cionidae</taxon>
        <taxon>Ciona</taxon>
    </lineage>
</organism>
<comment type="subcellular location">
    <subcellularLocation>
        <location evidence="2 11">Mitochondrion</location>
    </subcellularLocation>
</comment>
<evidence type="ECO:0000256" key="9">
    <source>
        <dbReference type="ARBA" id="ARBA00047665"/>
    </source>
</evidence>
<dbReference type="Gene3D" id="3.30.70.1400">
    <property type="entry name" value="Aminomethyltransferase beta-barrel domains"/>
    <property type="match status" value="1"/>
</dbReference>
<dbReference type="InterPro" id="IPR006222">
    <property type="entry name" value="GCVT_N"/>
</dbReference>
<dbReference type="STRING" id="51511.ENSCSAVP00000002121"/>
<reference evidence="14" key="2">
    <citation type="submission" date="2025-08" db="UniProtKB">
        <authorList>
            <consortium name="Ensembl"/>
        </authorList>
    </citation>
    <scope>IDENTIFICATION</scope>
</reference>
<feature type="domain" description="GCVT N-terminal" evidence="12">
    <location>
        <begin position="44"/>
        <end position="300"/>
    </location>
</feature>
<evidence type="ECO:0000313" key="15">
    <source>
        <dbReference type="Proteomes" id="UP000007875"/>
    </source>
</evidence>
<accession>H2Y9X3</accession>
<dbReference type="Pfam" id="PF08669">
    <property type="entry name" value="GCV_T_C"/>
    <property type="match status" value="1"/>
</dbReference>
<dbReference type="Ensembl" id="ENSCSAVT00000002158.1">
    <property type="protein sequence ID" value="ENSCSAVP00000002121.1"/>
    <property type="gene ID" value="ENSCSAVG00000001248.1"/>
</dbReference>
<keyword evidence="5 11" id="KW-0032">Aminotransferase</keyword>
<dbReference type="EC" id="2.1.2.10" evidence="11"/>
<dbReference type="InterPro" id="IPR028896">
    <property type="entry name" value="GcvT/YgfZ/DmdA"/>
</dbReference>
<evidence type="ECO:0000256" key="11">
    <source>
        <dbReference type="RuleBase" id="RU003981"/>
    </source>
</evidence>
<dbReference type="GO" id="GO:0006546">
    <property type="term" value="P:glycine catabolic process"/>
    <property type="evidence" value="ECO:0007669"/>
    <property type="project" value="InterPro"/>
</dbReference>
<feature type="binding site" evidence="10">
    <location>
        <position position="238"/>
    </location>
    <ligand>
        <name>substrate</name>
    </ligand>
</feature>
<reference evidence="14" key="3">
    <citation type="submission" date="2025-09" db="UniProtKB">
        <authorList>
            <consortium name="Ensembl"/>
        </authorList>
    </citation>
    <scope>IDENTIFICATION</scope>
</reference>
<dbReference type="Gene3D" id="3.30.1360.120">
    <property type="entry name" value="Probable tRNA modification gtpase trme, domain 1"/>
    <property type="match status" value="1"/>
</dbReference>
<dbReference type="FunFam" id="4.10.1250.10:FF:000002">
    <property type="entry name" value="Aminomethyltransferase"/>
    <property type="match status" value="1"/>
</dbReference>
<dbReference type="OMA" id="MPVQYPA"/>
<dbReference type="PANTHER" id="PTHR43757:SF16">
    <property type="entry name" value="AMINOMETHYLTRANSFERASE, MITOCHONDRIAL"/>
    <property type="match status" value="1"/>
</dbReference>
<name>H2Y9X3_CIOSA</name>
<evidence type="ECO:0000259" key="12">
    <source>
        <dbReference type="Pfam" id="PF01571"/>
    </source>
</evidence>
<evidence type="ECO:0000256" key="4">
    <source>
        <dbReference type="ARBA" id="ARBA00011690"/>
    </source>
</evidence>
<reference evidence="15" key="1">
    <citation type="submission" date="2003-08" db="EMBL/GenBank/DDBJ databases">
        <authorList>
            <person name="Birren B."/>
            <person name="Nusbaum C."/>
            <person name="Abebe A."/>
            <person name="Abouelleil A."/>
            <person name="Adekoya E."/>
            <person name="Ait-zahra M."/>
            <person name="Allen N."/>
            <person name="Allen T."/>
            <person name="An P."/>
            <person name="Anderson M."/>
            <person name="Anderson S."/>
            <person name="Arachchi H."/>
            <person name="Armbruster J."/>
            <person name="Bachantsang P."/>
            <person name="Baldwin J."/>
            <person name="Barry A."/>
            <person name="Bayul T."/>
            <person name="Blitshsteyn B."/>
            <person name="Bloom T."/>
            <person name="Blye J."/>
            <person name="Boguslavskiy L."/>
            <person name="Borowsky M."/>
            <person name="Boukhgalter B."/>
            <person name="Brunache A."/>
            <person name="Butler J."/>
            <person name="Calixte N."/>
            <person name="Calvo S."/>
            <person name="Camarata J."/>
            <person name="Campo K."/>
            <person name="Chang J."/>
            <person name="Cheshatsang Y."/>
            <person name="Citroen M."/>
            <person name="Collymore A."/>
            <person name="Considine T."/>
            <person name="Cook A."/>
            <person name="Cooke P."/>
            <person name="Corum B."/>
            <person name="Cuomo C."/>
            <person name="David R."/>
            <person name="Dawoe T."/>
            <person name="Degray S."/>
            <person name="Dodge S."/>
            <person name="Dooley K."/>
            <person name="Dorje P."/>
            <person name="Dorjee K."/>
            <person name="Dorris L."/>
            <person name="Duffey N."/>
            <person name="Dupes A."/>
            <person name="Elkins T."/>
            <person name="Engels R."/>
            <person name="Erickson J."/>
            <person name="Farina A."/>
            <person name="Faro S."/>
            <person name="Ferreira P."/>
            <person name="Fischer H."/>
            <person name="Fitzgerald M."/>
            <person name="Foley K."/>
            <person name="Gage D."/>
            <person name="Galagan J."/>
            <person name="Gearin G."/>
            <person name="Gnerre S."/>
            <person name="Gnirke A."/>
            <person name="Goyette A."/>
            <person name="Graham J."/>
            <person name="Grandbois E."/>
            <person name="Gyaltsen K."/>
            <person name="Hafez N."/>
            <person name="Hagopian D."/>
            <person name="Hagos B."/>
            <person name="Hall J."/>
            <person name="Hatcher B."/>
            <person name="Heller A."/>
            <person name="Higgins H."/>
            <person name="Honan T."/>
            <person name="Horn A."/>
            <person name="Houde N."/>
            <person name="Hughes L."/>
            <person name="Hulme W."/>
            <person name="Husby E."/>
            <person name="Iliev I."/>
            <person name="Jaffe D."/>
            <person name="Jones C."/>
            <person name="Kamal M."/>
            <person name="Kamat A."/>
            <person name="Kamvysselis M."/>
            <person name="Karlsson E."/>
            <person name="Kells C."/>
            <person name="Kieu A."/>
            <person name="Kisner P."/>
            <person name="Kodira C."/>
            <person name="Kulbokas E."/>
            <person name="Labutti K."/>
            <person name="Lama D."/>
            <person name="Landers T."/>
            <person name="Leger J."/>
            <person name="Levine S."/>
            <person name="Lewis D."/>
            <person name="Lewis T."/>
            <person name="Lindblad-toh K."/>
            <person name="Liu X."/>
            <person name="Lokyitsang T."/>
            <person name="Lokyitsang Y."/>
            <person name="Lucien O."/>
            <person name="Lui A."/>
            <person name="Ma L.J."/>
            <person name="Mabbitt R."/>
            <person name="Macdonald J."/>
            <person name="Maclean C."/>
            <person name="Major J."/>
            <person name="Manning J."/>
            <person name="Marabella R."/>
            <person name="Maru K."/>
            <person name="Matthews C."/>
            <person name="Mauceli E."/>
            <person name="Mccarthy M."/>
            <person name="Mcdonough S."/>
            <person name="Mcghee T."/>
            <person name="Meldrim J."/>
            <person name="Meneus L."/>
            <person name="Mesirov J."/>
            <person name="Mihalev A."/>
            <person name="Mihova T."/>
            <person name="Mikkelsen T."/>
            <person name="Mlenga V."/>
            <person name="Moru K."/>
            <person name="Mozes J."/>
            <person name="Mulrain L."/>
            <person name="Munson G."/>
            <person name="Naylor J."/>
            <person name="Newes C."/>
            <person name="Nguyen C."/>
            <person name="Nguyen N."/>
            <person name="Nguyen T."/>
            <person name="Nicol R."/>
            <person name="Nielsen C."/>
            <person name="Nizzari M."/>
            <person name="Norbu C."/>
            <person name="Norbu N."/>
            <person name="O'donnell P."/>
            <person name="Okoawo O."/>
            <person name="O'leary S."/>
            <person name="Omotosho B."/>
            <person name="O'neill K."/>
            <person name="Osman S."/>
            <person name="Parker S."/>
            <person name="Perrin D."/>
            <person name="Phunkhang P."/>
            <person name="Piqani B."/>
            <person name="Purcell S."/>
            <person name="Rachupka T."/>
            <person name="Ramasamy U."/>
            <person name="Rameau R."/>
            <person name="Ray V."/>
            <person name="Raymond C."/>
            <person name="Retta R."/>
            <person name="Richardson S."/>
            <person name="Rise C."/>
            <person name="Rodriguez J."/>
            <person name="Rogers J."/>
            <person name="Rogov P."/>
            <person name="Rutman M."/>
            <person name="Schupbach R."/>
            <person name="Seaman C."/>
            <person name="Settipalli S."/>
            <person name="Sharpe T."/>
            <person name="Sheridan J."/>
            <person name="Sherpa N."/>
            <person name="Shi J."/>
            <person name="Smirnov S."/>
            <person name="Smith C."/>
            <person name="Sougnez C."/>
            <person name="Spencer B."/>
            <person name="Stalker J."/>
            <person name="Stange-thomann N."/>
            <person name="Stavropoulos S."/>
            <person name="Stetson K."/>
            <person name="Stone C."/>
            <person name="Stone S."/>
            <person name="Stubbs M."/>
            <person name="Talamas J."/>
            <person name="Tchuinga P."/>
            <person name="Tenzing P."/>
            <person name="Tesfaye S."/>
            <person name="Theodore J."/>
            <person name="Thoulutsang Y."/>
            <person name="Topham K."/>
            <person name="Towey S."/>
            <person name="Tsamla T."/>
            <person name="Tsomo N."/>
            <person name="Vallee D."/>
            <person name="Vassiliev H."/>
            <person name="Venkataraman V."/>
            <person name="Vinson J."/>
            <person name="Vo A."/>
            <person name="Wade C."/>
            <person name="Wang S."/>
            <person name="Wangchuk T."/>
            <person name="Wangdi T."/>
            <person name="Whittaker C."/>
            <person name="Wilkinson J."/>
            <person name="Wu Y."/>
            <person name="Wyman D."/>
            <person name="Yadav S."/>
            <person name="Yang S."/>
            <person name="Yang X."/>
            <person name="Yeager S."/>
            <person name="Yee E."/>
            <person name="Young G."/>
            <person name="Zainoun J."/>
            <person name="Zembeck L."/>
            <person name="Zimmer A."/>
            <person name="Zody M."/>
            <person name="Lander E."/>
        </authorList>
    </citation>
    <scope>NUCLEOTIDE SEQUENCE [LARGE SCALE GENOMIC DNA]</scope>
</reference>
<dbReference type="InParanoid" id="H2Y9X3"/>
<dbReference type="NCBIfam" id="NF001567">
    <property type="entry name" value="PRK00389.1"/>
    <property type="match status" value="1"/>
</dbReference>
<dbReference type="InterPro" id="IPR027266">
    <property type="entry name" value="TrmE/GcvT-like"/>
</dbReference>
<dbReference type="PANTHER" id="PTHR43757">
    <property type="entry name" value="AMINOMETHYLTRANSFERASE"/>
    <property type="match status" value="1"/>
</dbReference>
<dbReference type="NCBIfam" id="TIGR00528">
    <property type="entry name" value="gcvT"/>
    <property type="match status" value="1"/>
</dbReference>
<evidence type="ECO:0000313" key="14">
    <source>
        <dbReference type="Ensembl" id="ENSCSAVP00000002121.1"/>
    </source>
</evidence>
<dbReference type="SUPFAM" id="SSF103025">
    <property type="entry name" value="Folate-binding domain"/>
    <property type="match status" value="1"/>
</dbReference>
<protein>
    <recommendedName>
        <fullName evidence="11">Aminomethyltransferase</fullName>
        <ecNumber evidence="11">2.1.2.10</ecNumber>
    </recommendedName>
    <alternativeName>
        <fullName evidence="11">Glycine cleavage system T protein</fullName>
    </alternativeName>
</protein>
<evidence type="ECO:0000256" key="7">
    <source>
        <dbReference type="ARBA" id="ARBA00022946"/>
    </source>
</evidence>
<dbReference type="GO" id="GO:0004047">
    <property type="term" value="F:aminomethyltransferase activity"/>
    <property type="evidence" value="ECO:0007669"/>
    <property type="project" value="UniProtKB-EC"/>
</dbReference>
<evidence type="ECO:0000256" key="8">
    <source>
        <dbReference type="ARBA" id="ARBA00023128"/>
    </source>
</evidence>
<dbReference type="InterPro" id="IPR029043">
    <property type="entry name" value="GcvT/YgfZ_C"/>
</dbReference>
<evidence type="ECO:0000256" key="5">
    <source>
        <dbReference type="ARBA" id="ARBA00022576"/>
    </source>
</evidence>
<dbReference type="Gene3D" id="4.10.1250.10">
    <property type="entry name" value="Aminomethyltransferase fragment"/>
    <property type="match status" value="1"/>
</dbReference>
<keyword evidence="6 11" id="KW-0808">Transferase</keyword>
<comment type="catalytic activity">
    <reaction evidence="9 11">
        <text>N(6)-[(R)-S(8)-aminomethyldihydrolipoyl]-L-lysyl-[protein] + (6S)-5,6,7,8-tetrahydrofolate = N(6)-[(R)-dihydrolipoyl]-L-lysyl-[protein] + (6R)-5,10-methylene-5,6,7,8-tetrahydrofolate + NH4(+)</text>
        <dbReference type="Rhea" id="RHEA:16945"/>
        <dbReference type="Rhea" id="RHEA-COMP:10475"/>
        <dbReference type="Rhea" id="RHEA-COMP:10492"/>
        <dbReference type="ChEBI" id="CHEBI:15636"/>
        <dbReference type="ChEBI" id="CHEBI:28938"/>
        <dbReference type="ChEBI" id="CHEBI:57453"/>
        <dbReference type="ChEBI" id="CHEBI:83100"/>
        <dbReference type="ChEBI" id="CHEBI:83143"/>
        <dbReference type="EC" id="2.1.2.10"/>
    </reaction>
</comment>
<dbReference type="SUPFAM" id="SSF101790">
    <property type="entry name" value="Aminomethyltransferase beta-barrel domain"/>
    <property type="match status" value="1"/>
</dbReference>
<keyword evidence="8 11" id="KW-0496">Mitochondrion</keyword>
<evidence type="ECO:0000256" key="6">
    <source>
        <dbReference type="ARBA" id="ARBA00022679"/>
    </source>
</evidence>
<evidence type="ECO:0000256" key="3">
    <source>
        <dbReference type="ARBA" id="ARBA00008609"/>
    </source>
</evidence>
<dbReference type="Proteomes" id="UP000007875">
    <property type="component" value="Unassembled WGS sequence"/>
</dbReference>